<feature type="signal peptide" evidence="5">
    <location>
        <begin position="1"/>
        <end position="21"/>
    </location>
</feature>
<protein>
    <recommendedName>
        <fullName evidence="6">Insulin-like domain-containing protein</fullName>
    </recommendedName>
</protein>
<dbReference type="AlphaFoldDB" id="A0A3S3NS31"/>
<dbReference type="GO" id="GO:0005179">
    <property type="term" value="F:hormone activity"/>
    <property type="evidence" value="ECO:0007669"/>
    <property type="project" value="InterPro"/>
</dbReference>
<dbReference type="GO" id="GO:0005576">
    <property type="term" value="C:extracellular region"/>
    <property type="evidence" value="ECO:0007669"/>
    <property type="project" value="UniProtKB-SubCell"/>
</dbReference>
<keyword evidence="8" id="KW-1185">Reference proteome</keyword>
<reference evidence="7 8" key="1">
    <citation type="journal article" date="2018" name="Gigascience">
        <title>Genomes of trombidid mites reveal novel predicted allergens and laterally-transferred genes associated with secondary metabolism.</title>
        <authorList>
            <person name="Dong X."/>
            <person name="Chaisiri K."/>
            <person name="Xia D."/>
            <person name="Armstrong S.D."/>
            <person name="Fang Y."/>
            <person name="Donnelly M.J."/>
            <person name="Kadowaki T."/>
            <person name="McGarry J.W."/>
            <person name="Darby A.C."/>
            <person name="Makepeace B.L."/>
        </authorList>
    </citation>
    <scope>NUCLEOTIDE SEQUENCE [LARGE SCALE GENOMIC DNA]</scope>
    <source>
        <strain evidence="7">UoL-WK</strain>
    </source>
</reference>
<dbReference type="PRINTS" id="PR00276">
    <property type="entry name" value="INSULINFAMLY"/>
</dbReference>
<dbReference type="Proteomes" id="UP000285301">
    <property type="component" value="Unassembled WGS sequence"/>
</dbReference>
<keyword evidence="2" id="KW-0165">Cleavage on pair of basic residues</keyword>
<gene>
    <name evidence="7" type="ORF">B4U79_18179</name>
</gene>
<comment type="subcellular location">
    <subcellularLocation>
        <location evidence="4">Secreted</location>
    </subcellularLocation>
</comment>
<evidence type="ECO:0000256" key="5">
    <source>
        <dbReference type="SAM" id="SignalP"/>
    </source>
</evidence>
<feature type="chain" id="PRO_5018726512" description="Insulin-like domain-containing protein" evidence="5">
    <location>
        <begin position="22"/>
        <end position="85"/>
    </location>
</feature>
<sequence length="85" mass="9491">MIYKLIAINLLFALFSVPTECRDIRACGQKLAKIIKLVCSPSSNPVITVDEKTSEETSNNRESSLVSECCIKECTMKTLRAYCLN</sequence>
<evidence type="ECO:0000256" key="4">
    <source>
        <dbReference type="RuleBase" id="RU000406"/>
    </source>
</evidence>
<evidence type="ECO:0000256" key="1">
    <source>
        <dbReference type="ARBA" id="ARBA00009034"/>
    </source>
</evidence>
<name>A0A3S3NS31_9ACAR</name>
<evidence type="ECO:0000256" key="2">
    <source>
        <dbReference type="ARBA" id="ARBA00022685"/>
    </source>
</evidence>
<organism evidence="7 8">
    <name type="scientific">Dinothrombium tinctorium</name>
    <dbReference type="NCBI Taxonomy" id="1965070"/>
    <lineage>
        <taxon>Eukaryota</taxon>
        <taxon>Metazoa</taxon>
        <taxon>Ecdysozoa</taxon>
        <taxon>Arthropoda</taxon>
        <taxon>Chelicerata</taxon>
        <taxon>Arachnida</taxon>
        <taxon>Acari</taxon>
        <taxon>Acariformes</taxon>
        <taxon>Trombidiformes</taxon>
        <taxon>Prostigmata</taxon>
        <taxon>Anystina</taxon>
        <taxon>Parasitengona</taxon>
        <taxon>Trombidioidea</taxon>
        <taxon>Trombidiidae</taxon>
        <taxon>Dinothrombium</taxon>
    </lineage>
</organism>
<dbReference type="OrthoDB" id="10019596at2759"/>
<dbReference type="EMBL" id="NCKU01003109">
    <property type="protein sequence ID" value="RWS08159.1"/>
    <property type="molecule type" value="Genomic_DNA"/>
</dbReference>
<dbReference type="Gene3D" id="1.10.100.10">
    <property type="entry name" value="Insulin-like"/>
    <property type="match status" value="1"/>
</dbReference>
<evidence type="ECO:0000313" key="8">
    <source>
        <dbReference type="Proteomes" id="UP000285301"/>
    </source>
</evidence>
<keyword evidence="4" id="KW-0964">Secreted</keyword>
<comment type="similarity">
    <text evidence="1 4">Belongs to the insulin family.</text>
</comment>
<evidence type="ECO:0000259" key="6">
    <source>
        <dbReference type="SMART" id="SM00078"/>
    </source>
</evidence>
<dbReference type="PROSITE" id="PS00262">
    <property type="entry name" value="INSULIN"/>
    <property type="match status" value="1"/>
</dbReference>
<evidence type="ECO:0000313" key="7">
    <source>
        <dbReference type="EMBL" id="RWS08159.1"/>
    </source>
</evidence>
<proteinExistence type="inferred from homology"/>
<evidence type="ECO:0000256" key="3">
    <source>
        <dbReference type="ARBA" id="ARBA00022729"/>
    </source>
</evidence>
<dbReference type="InterPro" id="IPR016179">
    <property type="entry name" value="Insulin-like"/>
</dbReference>
<feature type="domain" description="Insulin-like" evidence="6">
    <location>
        <begin position="24"/>
        <end position="83"/>
    </location>
</feature>
<dbReference type="SUPFAM" id="SSF56994">
    <property type="entry name" value="Insulin-like"/>
    <property type="match status" value="1"/>
</dbReference>
<keyword evidence="3 5" id="KW-0732">Signal</keyword>
<dbReference type="SMART" id="SM00078">
    <property type="entry name" value="IlGF"/>
    <property type="match status" value="1"/>
</dbReference>
<accession>A0A3S3NS31</accession>
<comment type="caution">
    <text evidence="7">The sequence shown here is derived from an EMBL/GenBank/DDBJ whole genome shotgun (WGS) entry which is preliminary data.</text>
</comment>
<dbReference type="InterPro" id="IPR022352">
    <property type="entry name" value="Ins/IGF/rlx"/>
</dbReference>
<dbReference type="InterPro" id="IPR022353">
    <property type="entry name" value="Insulin_CS"/>
</dbReference>
<dbReference type="InterPro" id="IPR036438">
    <property type="entry name" value="Insulin-like_sf"/>
</dbReference>
<dbReference type="Pfam" id="PF00049">
    <property type="entry name" value="Insulin"/>
    <property type="match status" value="1"/>
</dbReference>